<dbReference type="SUPFAM" id="SSF46785">
    <property type="entry name" value="Winged helix' DNA-binding domain"/>
    <property type="match status" value="1"/>
</dbReference>
<dbReference type="InterPro" id="IPR036388">
    <property type="entry name" value="WH-like_DNA-bd_sf"/>
</dbReference>
<protein>
    <submittedName>
        <fullName evidence="6">LysR family transcriptional regulator</fullName>
    </submittedName>
</protein>
<keyword evidence="7" id="KW-1185">Reference proteome</keyword>
<dbReference type="PROSITE" id="PS50931">
    <property type="entry name" value="HTH_LYSR"/>
    <property type="match status" value="1"/>
</dbReference>
<dbReference type="PANTHER" id="PTHR30126">
    <property type="entry name" value="HTH-TYPE TRANSCRIPTIONAL REGULATOR"/>
    <property type="match status" value="1"/>
</dbReference>
<evidence type="ECO:0000259" key="5">
    <source>
        <dbReference type="PROSITE" id="PS50931"/>
    </source>
</evidence>
<dbReference type="InterPro" id="IPR036390">
    <property type="entry name" value="WH_DNA-bd_sf"/>
</dbReference>
<feature type="domain" description="HTH lysR-type" evidence="5">
    <location>
        <begin position="1"/>
        <end position="46"/>
    </location>
</feature>
<comment type="similarity">
    <text evidence="1">Belongs to the LysR transcriptional regulatory family.</text>
</comment>
<name>A0ABS9CZU1_9RHOB</name>
<comment type="caution">
    <text evidence="6">The sequence shown here is derived from an EMBL/GenBank/DDBJ whole genome shotgun (WGS) entry which is preliminary data.</text>
</comment>
<evidence type="ECO:0000256" key="2">
    <source>
        <dbReference type="ARBA" id="ARBA00023015"/>
    </source>
</evidence>
<sequence length="271" mass="30354">MREGSICGAADQLCVSAPAVSKQIKLLEDLLGHQLFKRHPRSVIATREGRRLFECLAEPFSELEDLWQLSLEDLDTILQIACHPIYARYALQSILICPEGKTLRDQFAVLPVDDPEMLFLDGHDVIYTCAQTETKGWNSTVLFDEQIALLSAPMEIGPMPMDTPLLLYRPSHEKNLCFADWIEYSDNEYLFDRPVIHCDSYDLALHGALAGTGAMLGCLNFNARLIASGRLAADERCIVSTGRRHQIAIREGRPMTEPIVALARLLINNDT</sequence>
<keyword evidence="4" id="KW-0804">Transcription</keyword>
<keyword evidence="3" id="KW-0238">DNA-binding</keyword>
<evidence type="ECO:0000313" key="7">
    <source>
        <dbReference type="Proteomes" id="UP001200557"/>
    </source>
</evidence>
<dbReference type="Proteomes" id="UP001200557">
    <property type="component" value="Unassembled WGS sequence"/>
</dbReference>
<reference evidence="6 7" key="1">
    <citation type="submission" date="2022-01" db="EMBL/GenBank/DDBJ databases">
        <title>Octadecabacter sp. nov., isolated from a marine alga.</title>
        <authorList>
            <person name="Jin M.S."/>
            <person name="Kim H.M."/>
            <person name="Han D.M."/>
            <person name="Jung J.J."/>
            <person name="Jeon C.O."/>
        </authorList>
    </citation>
    <scope>NUCLEOTIDE SEQUENCE [LARGE SCALE GENOMIC DNA]</scope>
    <source>
        <strain evidence="6 7">G9-8</strain>
    </source>
</reference>
<dbReference type="Gene3D" id="1.10.10.10">
    <property type="entry name" value="Winged helix-like DNA-binding domain superfamily/Winged helix DNA-binding domain"/>
    <property type="match status" value="1"/>
</dbReference>
<evidence type="ECO:0000256" key="4">
    <source>
        <dbReference type="ARBA" id="ARBA00023163"/>
    </source>
</evidence>
<gene>
    <name evidence="6" type="ORF">L0664_14690</name>
</gene>
<dbReference type="Pfam" id="PF00126">
    <property type="entry name" value="HTH_1"/>
    <property type="match status" value="1"/>
</dbReference>
<dbReference type="EMBL" id="JAKGAQ010000004">
    <property type="protein sequence ID" value="MCF2872319.1"/>
    <property type="molecule type" value="Genomic_DNA"/>
</dbReference>
<dbReference type="SUPFAM" id="SSF53850">
    <property type="entry name" value="Periplasmic binding protein-like II"/>
    <property type="match status" value="1"/>
</dbReference>
<keyword evidence="2" id="KW-0805">Transcription regulation</keyword>
<evidence type="ECO:0000313" key="6">
    <source>
        <dbReference type="EMBL" id="MCF2872319.1"/>
    </source>
</evidence>
<organism evidence="6 7">
    <name type="scientific">Octadecabacter dasysiphoniae</name>
    <dbReference type="NCBI Taxonomy" id="2909341"/>
    <lineage>
        <taxon>Bacteria</taxon>
        <taxon>Pseudomonadati</taxon>
        <taxon>Pseudomonadota</taxon>
        <taxon>Alphaproteobacteria</taxon>
        <taxon>Rhodobacterales</taxon>
        <taxon>Roseobacteraceae</taxon>
        <taxon>Octadecabacter</taxon>
    </lineage>
</organism>
<dbReference type="PANTHER" id="PTHR30126:SF40">
    <property type="entry name" value="HTH-TYPE TRANSCRIPTIONAL REGULATOR GLTR"/>
    <property type="match status" value="1"/>
</dbReference>
<accession>A0ABS9CZU1</accession>
<dbReference type="InterPro" id="IPR000847">
    <property type="entry name" value="LysR_HTH_N"/>
</dbReference>
<evidence type="ECO:0000256" key="3">
    <source>
        <dbReference type="ARBA" id="ARBA00023125"/>
    </source>
</evidence>
<proteinExistence type="inferred from homology"/>
<dbReference type="PRINTS" id="PR00039">
    <property type="entry name" value="HTHLYSR"/>
</dbReference>
<evidence type="ECO:0000256" key="1">
    <source>
        <dbReference type="ARBA" id="ARBA00009437"/>
    </source>
</evidence>